<dbReference type="Gene3D" id="3.30.565.10">
    <property type="entry name" value="Histidine kinase-like ATPase, C-terminal domain"/>
    <property type="match status" value="1"/>
</dbReference>
<evidence type="ECO:0000256" key="7">
    <source>
        <dbReference type="ARBA" id="ARBA00022490"/>
    </source>
</evidence>
<dbReference type="GO" id="GO:0051539">
    <property type="term" value="F:4 iron, 4 sulfur cluster binding"/>
    <property type="evidence" value="ECO:0007669"/>
    <property type="project" value="UniProtKB-KW"/>
</dbReference>
<feature type="transmembrane region" description="Helical" evidence="16">
    <location>
        <begin position="335"/>
        <end position="358"/>
    </location>
</feature>
<feature type="transmembrane region" description="Helical" evidence="16">
    <location>
        <begin position="229"/>
        <end position="251"/>
    </location>
</feature>
<feature type="transmembrane region" description="Helical" evidence="16">
    <location>
        <begin position="202"/>
        <end position="223"/>
    </location>
</feature>
<dbReference type="GO" id="GO:0005737">
    <property type="term" value="C:cytoplasm"/>
    <property type="evidence" value="ECO:0007669"/>
    <property type="project" value="UniProtKB-SubCell"/>
</dbReference>
<dbReference type="STRING" id="485913.Krac_10556"/>
<dbReference type="GO" id="GO:0000155">
    <property type="term" value="F:phosphorelay sensor kinase activity"/>
    <property type="evidence" value="ECO:0007669"/>
    <property type="project" value="InterPro"/>
</dbReference>
<protein>
    <recommendedName>
        <fullName evidence="5">Oxygen sensor histidine kinase NreB</fullName>
        <ecNumber evidence="4">2.7.13.3</ecNumber>
    </recommendedName>
    <alternativeName>
        <fullName evidence="15">Nitrogen regulation protein B</fullName>
    </alternativeName>
</protein>
<feature type="transmembrane region" description="Helical" evidence="16">
    <location>
        <begin position="107"/>
        <end position="130"/>
    </location>
</feature>
<comment type="function">
    <text evidence="14">Member of the two-component regulatory system NreB/NreC involved in the control of dissimilatory nitrate/nitrite reduction in response to oxygen. NreB functions as a direct oxygen sensor histidine kinase which is autophosphorylated, in the absence of oxygen, probably at the conserved histidine residue, and transfers its phosphate group probably to a conserved aspartate residue of NreC. NreB/NreC activates the expression of the nitrate (narGHJI) and nitrite (nir) reductase operons, as well as the putative nitrate transporter gene narT.</text>
</comment>
<evidence type="ECO:0000256" key="9">
    <source>
        <dbReference type="ARBA" id="ARBA00022723"/>
    </source>
</evidence>
<dbReference type="Gene3D" id="3.30.450.40">
    <property type="match status" value="1"/>
</dbReference>
<keyword evidence="13" id="KW-0411">Iron-sulfur</keyword>
<evidence type="ECO:0000256" key="14">
    <source>
        <dbReference type="ARBA" id="ARBA00024827"/>
    </source>
</evidence>
<sequence length="727" mass="79220">MKCEDQAEAVKRESFMNQAKTQQQSASASVASHVAHKRLSGPSLVIARVVWLVLVLSSLGLFVVGLPAYYQQLQRPCVDPTTCNIAFALTAKGLHTFAALGVSAGEYAASITLFWVAIVAIWSGTGFLIFWRRSDEWFALLAAFALMMFNLTYPGLSASVLLISYPLLNLPLTIIDLLGQVSFALFFLLFPNGRLVPRWKGLIIPLVVVQAVSIVLPPTSPFSQNSLPAWLDALLSLAIFSTIIFSQVYLYRRVSTSVERLQTKWVAFAITTVATGFLVFGLLFNVLFPTLNQPGSPYAVIGIVYPLLLLLIPGSVGVAILRYRLWDIDLIIKRTLVYGILTACVVGFYVLVVGYLGALFPTGSSLVISLFATGLVAVLFQPVRELLQRGVNRLLYGQRDEPYIVITRLSRRLKETLGPEAILSIIVETVAQALKLPYVAILWKQEETFQLAASYGAPAGEPLTLPLIYQAETIGQLQLAPRAPGETFTPADIRLLDELARQAGLAAHAVRLATDLQRARERLVLAREEERRRLRRDLHDGVGPTLASLSQRIDTACHLVKSDPDTAIAQLNNLKAQVKSTVADIRRVVYALRPPVLDELGLISAIHEHVVHLQGVNGLHISVEAPADVPPLPAAIEVAAYRIVLEALTNVERHAHAQHCLVRLELASEQSLSLSISDNGRGLPSDYQAGVGIASMRERAAELGGDCTLTAQPGGGTSVQVRLPLKS</sequence>
<keyword evidence="11" id="KW-0408">Iron</keyword>
<keyword evidence="16" id="KW-0472">Membrane</keyword>
<keyword evidence="16" id="KW-0812">Transmembrane</keyword>
<evidence type="ECO:0000313" key="19">
    <source>
        <dbReference type="Proteomes" id="UP000004508"/>
    </source>
</evidence>
<comment type="catalytic activity">
    <reaction evidence="1">
        <text>ATP + protein L-histidine = ADP + protein N-phospho-L-histidine.</text>
        <dbReference type="EC" id="2.7.13.3"/>
    </reaction>
</comment>
<dbReference type="InterPro" id="IPR029016">
    <property type="entry name" value="GAF-like_dom_sf"/>
</dbReference>
<dbReference type="InterPro" id="IPR050482">
    <property type="entry name" value="Sensor_HK_TwoCompSys"/>
</dbReference>
<dbReference type="PRINTS" id="PR00344">
    <property type="entry name" value="BCTRLSENSOR"/>
</dbReference>
<keyword evidence="6" id="KW-0004">4Fe-4S</keyword>
<evidence type="ECO:0000256" key="2">
    <source>
        <dbReference type="ARBA" id="ARBA00001966"/>
    </source>
</evidence>
<dbReference type="CDD" id="cd16917">
    <property type="entry name" value="HATPase_UhpB-NarQ-NarX-like"/>
    <property type="match status" value="1"/>
</dbReference>
<keyword evidence="10 18" id="KW-0418">Kinase</keyword>
<keyword evidence="12" id="KW-0902">Two-component regulatory system</keyword>
<feature type="transmembrane region" description="Helical" evidence="16">
    <location>
        <begin position="168"/>
        <end position="190"/>
    </location>
</feature>
<dbReference type="AlphaFoldDB" id="D6THM8"/>
<dbReference type="InterPro" id="IPR036890">
    <property type="entry name" value="HATPase_C_sf"/>
</dbReference>
<dbReference type="InParanoid" id="D6THM8"/>
<organism evidence="18 19">
    <name type="scientific">Ktedonobacter racemifer DSM 44963</name>
    <dbReference type="NCBI Taxonomy" id="485913"/>
    <lineage>
        <taxon>Bacteria</taxon>
        <taxon>Bacillati</taxon>
        <taxon>Chloroflexota</taxon>
        <taxon>Ktedonobacteria</taxon>
        <taxon>Ktedonobacterales</taxon>
        <taxon>Ktedonobacteraceae</taxon>
        <taxon>Ktedonobacter</taxon>
    </lineage>
</organism>
<keyword evidence="9" id="KW-0479">Metal-binding</keyword>
<dbReference type="Gene3D" id="1.20.5.1930">
    <property type="match status" value="1"/>
</dbReference>
<comment type="cofactor">
    <cofactor evidence="2">
        <name>[4Fe-4S] cluster</name>
        <dbReference type="ChEBI" id="CHEBI:49883"/>
    </cofactor>
</comment>
<dbReference type="InterPro" id="IPR003594">
    <property type="entry name" value="HATPase_dom"/>
</dbReference>
<accession>D6THM8</accession>
<keyword evidence="19" id="KW-1185">Reference proteome</keyword>
<dbReference type="EMBL" id="ADVG01000001">
    <property type="protein sequence ID" value="EFH89033.1"/>
    <property type="molecule type" value="Genomic_DNA"/>
</dbReference>
<feature type="transmembrane region" description="Helical" evidence="16">
    <location>
        <begin position="263"/>
        <end position="288"/>
    </location>
</feature>
<feature type="transmembrane region" description="Helical" evidence="16">
    <location>
        <begin position="137"/>
        <end position="156"/>
    </location>
</feature>
<dbReference type="Pfam" id="PF02518">
    <property type="entry name" value="HATPase_c"/>
    <property type="match status" value="1"/>
</dbReference>
<evidence type="ECO:0000256" key="10">
    <source>
        <dbReference type="ARBA" id="ARBA00022777"/>
    </source>
</evidence>
<dbReference type="PROSITE" id="PS50109">
    <property type="entry name" value="HIS_KIN"/>
    <property type="match status" value="1"/>
</dbReference>
<dbReference type="Proteomes" id="UP000004508">
    <property type="component" value="Unassembled WGS sequence"/>
</dbReference>
<gene>
    <name evidence="18" type="ORF">Krac_10556</name>
</gene>
<dbReference type="SMART" id="SM00387">
    <property type="entry name" value="HATPase_c"/>
    <property type="match status" value="1"/>
</dbReference>
<dbReference type="OrthoDB" id="136463at2"/>
<dbReference type="InterPro" id="IPR004358">
    <property type="entry name" value="Sig_transdc_His_kin-like_C"/>
</dbReference>
<evidence type="ECO:0000256" key="12">
    <source>
        <dbReference type="ARBA" id="ARBA00023012"/>
    </source>
</evidence>
<dbReference type="InterPro" id="IPR005467">
    <property type="entry name" value="His_kinase_dom"/>
</dbReference>
<proteinExistence type="predicted"/>
<dbReference type="PANTHER" id="PTHR24421">
    <property type="entry name" value="NITRATE/NITRITE SENSOR PROTEIN NARX-RELATED"/>
    <property type="match status" value="1"/>
</dbReference>
<feature type="domain" description="Histidine kinase" evidence="17">
    <location>
        <begin position="642"/>
        <end position="727"/>
    </location>
</feature>
<dbReference type="eggNOG" id="COG4585">
    <property type="taxonomic scope" value="Bacteria"/>
</dbReference>
<comment type="subcellular location">
    <subcellularLocation>
        <location evidence="3">Cytoplasm</location>
    </subcellularLocation>
</comment>
<evidence type="ECO:0000256" key="8">
    <source>
        <dbReference type="ARBA" id="ARBA00022679"/>
    </source>
</evidence>
<evidence type="ECO:0000256" key="4">
    <source>
        <dbReference type="ARBA" id="ARBA00012438"/>
    </source>
</evidence>
<keyword evidence="7" id="KW-0963">Cytoplasm</keyword>
<dbReference type="EC" id="2.7.13.3" evidence="4"/>
<reference evidence="18 19" key="1">
    <citation type="journal article" date="2011" name="Stand. Genomic Sci.">
        <title>Non-contiguous finished genome sequence and contextual data of the filamentous soil bacterium Ktedonobacter racemifer type strain (SOSP1-21).</title>
        <authorList>
            <person name="Chang Y.J."/>
            <person name="Land M."/>
            <person name="Hauser L."/>
            <person name="Chertkov O."/>
            <person name="Del Rio T.G."/>
            <person name="Nolan M."/>
            <person name="Copeland A."/>
            <person name="Tice H."/>
            <person name="Cheng J.F."/>
            <person name="Lucas S."/>
            <person name="Han C."/>
            <person name="Goodwin L."/>
            <person name="Pitluck S."/>
            <person name="Ivanova N."/>
            <person name="Ovchinikova G."/>
            <person name="Pati A."/>
            <person name="Chen A."/>
            <person name="Palaniappan K."/>
            <person name="Mavromatis K."/>
            <person name="Liolios K."/>
            <person name="Brettin T."/>
            <person name="Fiebig A."/>
            <person name="Rohde M."/>
            <person name="Abt B."/>
            <person name="Goker M."/>
            <person name="Detter J.C."/>
            <person name="Woyke T."/>
            <person name="Bristow J."/>
            <person name="Eisen J.A."/>
            <person name="Markowitz V."/>
            <person name="Hugenholtz P."/>
            <person name="Kyrpides N.C."/>
            <person name="Klenk H.P."/>
            <person name="Lapidus A."/>
        </authorList>
    </citation>
    <scope>NUCLEOTIDE SEQUENCE [LARGE SCALE GENOMIC DNA]</scope>
    <source>
        <strain evidence="19">DSM 44963</strain>
    </source>
</reference>
<keyword evidence="8 18" id="KW-0808">Transferase</keyword>
<feature type="transmembrane region" description="Helical" evidence="16">
    <location>
        <begin position="300"/>
        <end position="323"/>
    </location>
</feature>
<evidence type="ECO:0000256" key="3">
    <source>
        <dbReference type="ARBA" id="ARBA00004496"/>
    </source>
</evidence>
<evidence type="ECO:0000256" key="15">
    <source>
        <dbReference type="ARBA" id="ARBA00030800"/>
    </source>
</evidence>
<dbReference type="SUPFAM" id="SSF55874">
    <property type="entry name" value="ATPase domain of HSP90 chaperone/DNA topoisomerase II/histidine kinase"/>
    <property type="match status" value="1"/>
</dbReference>
<feature type="transmembrane region" description="Helical" evidence="16">
    <location>
        <begin position="45"/>
        <end position="70"/>
    </location>
</feature>
<evidence type="ECO:0000256" key="11">
    <source>
        <dbReference type="ARBA" id="ARBA00023004"/>
    </source>
</evidence>
<evidence type="ECO:0000256" key="5">
    <source>
        <dbReference type="ARBA" id="ARBA00017322"/>
    </source>
</evidence>
<dbReference type="Pfam" id="PF07730">
    <property type="entry name" value="HisKA_3"/>
    <property type="match status" value="1"/>
</dbReference>
<comment type="caution">
    <text evidence="18">The sequence shown here is derived from an EMBL/GenBank/DDBJ whole genome shotgun (WGS) entry which is preliminary data.</text>
</comment>
<evidence type="ECO:0000256" key="13">
    <source>
        <dbReference type="ARBA" id="ARBA00023014"/>
    </source>
</evidence>
<evidence type="ECO:0000313" key="18">
    <source>
        <dbReference type="EMBL" id="EFH89033.1"/>
    </source>
</evidence>
<dbReference type="InterPro" id="IPR011712">
    <property type="entry name" value="Sig_transdc_His_kin_sub3_dim/P"/>
</dbReference>
<evidence type="ECO:0000256" key="16">
    <source>
        <dbReference type="SAM" id="Phobius"/>
    </source>
</evidence>
<evidence type="ECO:0000256" key="6">
    <source>
        <dbReference type="ARBA" id="ARBA00022485"/>
    </source>
</evidence>
<dbReference type="SUPFAM" id="SSF55781">
    <property type="entry name" value="GAF domain-like"/>
    <property type="match status" value="1"/>
</dbReference>
<keyword evidence="16" id="KW-1133">Transmembrane helix</keyword>
<dbReference type="GO" id="GO:0016020">
    <property type="term" value="C:membrane"/>
    <property type="evidence" value="ECO:0007669"/>
    <property type="project" value="InterPro"/>
</dbReference>
<evidence type="ECO:0000256" key="1">
    <source>
        <dbReference type="ARBA" id="ARBA00000085"/>
    </source>
</evidence>
<evidence type="ECO:0000259" key="17">
    <source>
        <dbReference type="PROSITE" id="PS50109"/>
    </source>
</evidence>
<name>D6THM8_KTERA</name>
<dbReference type="GO" id="GO:0046872">
    <property type="term" value="F:metal ion binding"/>
    <property type="evidence" value="ECO:0007669"/>
    <property type="project" value="UniProtKB-KW"/>
</dbReference>
<dbReference type="GO" id="GO:0046983">
    <property type="term" value="F:protein dimerization activity"/>
    <property type="evidence" value="ECO:0007669"/>
    <property type="project" value="InterPro"/>
</dbReference>